<dbReference type="InterPro" id="IPR015943">
    <property type="entry name" value="WD40/YVTN_repeat-like_dom_sf"/>
</dbReference>
<evidence type="ECO:0000313" key="4">
    <source>
        <dbReference type="Proteomes" id="UP000242877"/>
    </source>
</evidence>
<dbReference type="EMBL" id="AZGZ01000003">
    <property type="protein sequence ID" value="KZZ96249.1"/>
    <property type="molecule type" value="Genomic_DNA"/>
</dbReference>
<organism evidence="3 4">
    <name type="scientific">Ascosphaera apis ARSEF 7405</name>
    <dbReference type="NCBI Taxonomy" id="392613"/>
    <lineage>
        <taxon>Eukaryota</taxon>
        <taxon>Fungi</taxon>
        <taxon>Dikarya</taxon>
        <taxon>Ascomycota</taxon>
        <taxon>Pezizomycotina</taxon>
        <taxon>Eurotiomycetes</taxon>
        <taxon>Eurotiomycetidae</taxon>
        <taxon>Onygenales</taxon>
        <taxon>Ascosphaeraceae</taxon>
        <taxon>Ascosphaera</taxon>
    </lineage>
</organism>
<evidence type="ECO:0000256" key="1">
    <source>
        <dbReference type="PROSITE-ProRule" id="PRU00221"/>
    </source>
</evidence>
<comment type="caution">
    <text evidence="3">The sequence shown here is derived from an EMBL/GenBank/DDBJ whole genome shotgun (WGS) entry which is preliminary data.</text>
</comment>
<feature type="region of interest" description="Disordered" evidence="2">
    <location>
        <begin position="584"/>
        <end position="620"/>
    </location>
</feature>
<dbReference type="Pfam" id="PF00400">
    <property type="entry name" value="WD40"/>
    <property type="match status" value="1"/>
</dbReference>
<keyword evidence="1" id="KW-0853">WD repeat</keyword>
<dbReference type="Proteomes" id="UP000242877">
    <property type="component" value="Unassembled WGS sequence"/>
</dbReference>
<dbReference type="PROSITE" id="PS50294">
    <property type="entry name" value="WD_REPEATS_REGION"/>
    <property type="match status" value="1"/>
</dbReference>
<feature type="region of interest" description="Disordered" evidence="2">
    <location>
        <begin position="870"/>
        <end position="899"/>
    </location>
</feature>
<proteinExistence type="predicted"/>
<dbReference type="GO" id="GO:0000462">
    <property type="term" value="P:maturation of SSU-rRNA from tricistronic rRNA transcript (SSU-rRNA, 5.8S rRNA, LSU-rRNA)"/>
    <property type="evidence" value="ECO:0007669"/>
    <property type="project" value="InterPro"/>
</dbReference>
<feature type="region of interest" description="Disordered" evidence="2">
    <location>
        <begin position="818"/>
        <end position="848"/>
    </location>
</feature>
<dbReference type="OrthoDB" id="4204955at2759"/>
<protein>
    <submittedName>
        <fullName evidence="3">WD40/YVTN repeat-like-containing domain protein</fullName>
    </submittedName>
</protein>
<feature type="compositionally biased region" description="Basic and acidic residues" evidence="2">
    <location>
        <begin position="584"/>
        <end position="593"/>
    </location>
</feature>
<dbReference type="PANTHER" id="PTHR44163:SF1">
    <property type="entry name" value="U3 SMALL NUCLEOLAR RNA-ASSOCIATED PROTEIN 4 HOMOLOG"/>
    <property type="match status" value="1"/>
</dbReference>
<name>A0A168C7N2_9EURO</name>
<reference evidence="3 4" key="1">
    <citation type="journal article" date="2016" name="Genome Biol. Evol.">
        <title>Divergent and convergent evolution of fungal pathogenicity.</title>
        <authorList>
            <person name="Shang Y."/>
            <person name="Xiao G."/>
            <person name="Zheng P."/>
            <person name="Cen K."/>
            <person name="Zhan S."/>
            <person name="Wang C."/>
        </authorList>
    </citation>
    <scope>NUCLEOTIDE SEQUENCE [LARGE SCALE GENOMIC DNA]</scope>
    <source>
        <strain evidence="3 4">ARSEF 7405</strain>
    </source>
</reference>
<dbReference type="PROSITE" id="PS50082">
    <property type="entry name" value="WD_REPEATS_2"/>
    <property type="match status" value="1"/>
</dbReference>
<gene>
    <name evidence="3" type="ORF">AAP_01022</name>
</gene>
<dbReference type="SUPFAM" id="SSF50978">
    <property type="entry name" value="WD40 repeat-like"/>
    <property type="match status" value="2"/>
</dbReference>
<evidence type="ECO:0000313" key="3">
    <source>
        <dbReference type="EMBL" id="KZZ96249.1"/>
    </source>
</evidence>
<dbReference type="GO" id="GO:0003723">
    <property type="term" value="F:RNA binding"/>
    <property type="evidence" value="ECO:0007669"/>
    <property type="project" value="TreeGrafter"/>
</dbReference>
<dbReference type="GO" id="GO:0034455">
    <property type="term" value="C:t-UTP complex"/>
    <property type="evidence" value="ECO:0007669"/>
    <property type="project" value="TreeGrafter"/>
</dbReference>
<dbReference type="AlphaFoldDB" id="A0A168C7N2"/>
<dbReference type="VEuPathDB" id="FungiDB:AAP_01022"/>
<keyword evidence="4" id="KW-1185">Reference proteome</keyword>
<dbReference type="GO" id="GO:0030686">
    <property type="term" value="C:90S preribosome"/>
    <property type="evidence" value="ECO:0007669"/>
    <property type="project" value="InterPro"/>
</dbReference>
<dbReference type="Gene3D" id="2.130.10.10">
    <property type="entry name" value="YVTN repeat-like/Quinoprotein amine dehydrogenase"/>
    <property type="match status" value="3"/>
</dbReference>
<dbReference type="InterPro" id="IPR036322">
    <property type="entry name" value="WD40_repeat_dom_sf"/>
</dbReference>
<feature type="repeat" description="WD" evidence="1">
    <location>
        <begin position="276"/>
        <end position="317"/>
    </location>
</feature>
<accession>A0A168C7N2</accession>
<feature type="compositionally biased region" description="Acidic residues" evidence="2">
    <location>
        <begin position="596"/>
        <end position="610"/>
    </location>
</feature>
<sequence>MDVHRCRFVPYNPQAINALAFSHPPSADLNDRGVPTLRLAIGRANGDIEIWNPQRGAWVQESILRGGKDRSIEGLAWTIDPMEELHDGTKLPGKIRLFSIGASEAVTEWDLATGLPARHSSGNFGEIWSLAVQPAWKPHRKDKETGKFLGPAEGENTSQHLAVGCADGSVVLLSTADGDLKYVKTMRPSTKKARVLSIAFQNRHTIVAGYADSTMRVFDIQSGRLIRLISLGNAEGRRELLVWSVKCLPDGSIVSGDSAGEVRFWDAKNYSLIQRIQGHQADVLDLAVSADGQTVVSGGADSRTTVYKLKDGKTNKSRRWQEVMHRRYHTHDVKCFAVYETKEISFIVSGGLDTIPIVVPLREIGAEHHRKLSSLPQVPQVSSAASSRLVMGWWDREVSIWRISRRSEQAPSHKLVGKVLLLGDENLSAATISANGSLLVAASFAEVKMFTLRKRTAVSEEDKYALRVHKIELPAAIAESGARLVRLSSDNKWLVVITPNSDILMARIDVESDGHDVKVNVLPSVAKLTRAPRHERHAKGKQGTHGAYERTINTVAFSSNNQIVACGDLSGCIDSWILRDVDEKSEKQQKRSDSNSSDDDSDSDSEDEDIVLGGQRWTPNPFLPRNSSNFLFITFRPQTSTESPFDKLVAVTTDHAILEFDVLKGKLSDWSRRNPKSCLPANFRSIKDRAMGALWDAHPGRERLWLYGPNWICMFDMMQDFPSPEEASQDQKSALVKSTHKRKRDDGSKPGVNTGAGDSMPLAESYVGIARKMRRVQGADAIDEQAGKWIQLREEVKPDEEEENEASLKMANMRRQITNGDDIDEDKKTDVTTNGGQNGTTAVTQLQGRNTSRKWWHTLKYREMLGILPLSGDVDDDTADTETDGDASEPEAIPQNKPTLEVAIVERPIWDVDLPGRYVRDYEE</sequence>
<feature type="region of interest" description="Disordered" evidence="2">
    <location>
        <begin position="723"/>
        <end position="760"/>
    </location>
</feature>
<dbReference type="PANTHER" id="PTHR44163">
    <property type="entry name" value="U3 SMALL NUCLEOLAR RNA-ASSOCIATED PROTEIN 4 HOMOLOG"/>
    <property type="match status" value="1"/>
</dbReference>
<dbReference type="SMART" id="SM00320">
    <property type="entry name" value="WD40"/>
    <property type="match status" value="6"/>
</dbReference>
<feature type="compositionally biased region" description="Polar residues" evidence="2">
    <location>
        <begin position="831"/>
        <end position="848"/>
    </location>
</feature>
<dbReference type="InterPro" id="IPR001680">
    <property type="entry name" value="WD40_rpt"/>
</dbReference>
<dbReference type="InterPro" id="IPR046351">
    <property type="entry name" value="UTP4"/>
</dbReference>
<dbReference type="GO" id="GO:0032040">
    <property type="term" value="C:small-subunit processome"/>
    <property type="evidence" value="ECO:0007669"/>
    <property type="project" value="TreeGrafter"/>
</dbReference>
<feature type="compositionally biased region" description="Acidic residues" evidence="2">
    <location>
        <begin position="873"/>
        <end position="889"/>
    </location>
</feature>
<evidence type="ECO:0000256" key="2">
    <source>
        <dbReference type="SAM" id="MobiDB-lite"/>
    </source>
</evidence>